<dbReference type="EMBL" id="LCAK01000003">
    <property type="protein sequence ID" value="KKR88950.1"/>
    <property type="molecule type" value="Genomic_DNA"/>
</dbReference>
<dbReference type="InterPro" id="IPR000836">
    <property type="entry name" value="PRTase_dom"/>
</dbReference>
<evidence type="ECO:0000313" key="4">
    <source>
        <dbReference type="Proteomes" id="UP000033918"/>
    </source>
</evidence>
<dbReference type="InterPro" id="IPR051910">
    <property type="entry name" value="ComF/GntX_DNA_util-trans"/>
</dbReference>
<reference evidence="3 4" key="1">
    <citation type="journal article" date="2015" name="Nature">
        <title>rRNA introns, odd ribosomes, and small enigmatic genomes across a large radiation of phyla.</title>
        <authorList>
            <person name="Brown C.T."/>
            <person name="Hug L.A."/>
            <person name="Thomas B.C."/>
            <person name="Sharon I."/>
            <person name="Castelle C.J."/>
            <person name="Singh A."/>
            <person name="Wilkins M.J."/>
            <person name="Williams K.H."/>
            <person name="Banfield J.F."/>
        </authorList>
    </citation>
    <scope>NUCLEOTIDE SEQUENCE [LARGE SCALE GENOMIC DNA]</scope>
</reference>
<sequence>MADNKKICNHGKKNQPFSYLLAAAGNYDDPILRNLIHYFKYESFENLSPLLGELTIKYIENCKLKIENYIVIPVPLSSRSLRRRGFNQSKSLAEFIAANFNLTMINGLKRTKNTLPQAKLKDNEERAKNVKNCFTVQNAENIKNKNILLVDDVFTSGATMNEAVRILKENGARRIIALVLAKA</sequence>
<dbReference type="Gene3D" id="3.40.50.2020">
    <property type="match status" value="1"/>
</dbReference>
<dbReference type="CDD" id="cd06223">
    <property type="entry name" value="PRTases_typeI"/>
    <property type="match status" value="1"/>
</dbReference>
<dbReference type="AlphaFoldDB" id="A0A0G0WWX5"/>
<name>A0A0G0WWX5_9BACT</name>
<comment type="similarity">
    <text evidence="1">Belongs to the ComF/GntX family.</text>
</comment>
<comment type="caution">
    <text evidence="3">The sequence shown here is derived from an EMBL/GenBank/DDBJ whole genome shotgun (WGS) entry which is preliminary data.</text>
</comment>
<keyword evidence="3" id="KW-0808">Transferase</keyword>
<keyword evidence="3" id="KW-0328">Glycosyltransferase</keyword>
<dbReference type="InterPro" id="IPR029057">
    <property type="entry name" value="PRTase-like"/>
</dbReference>
<dbReference type="GO" id="GO:0016757">
    <property type="term" value="F:glycosyltransferase activity"/>
    <property type="evidence" value="ECO:0007669"/>
    <property type="project" value="UniProtKB-KW"/>
</dbReference>
<dbReference type="Proteomes" id="UP000033918">
    <property type="component" value="Unassembled WGS sequence"/>
</dbReference>
<evidence type="ECO:0000256" key="1">
    <source>
        <dbReference type="ARBA" id="ARBA00008007"/>
    </source>
</evidence>
<protein>
    <submittedName>
        <fullName evidence="3">Phosphoribosyltransferase</fullName>
    </submittedName>
</protein>
<evidence type="ECO:0000313" key="3">
    <source>
        <dbReference type="EMBL" id="KKR88950.1"/>
    </source>
</evidence>
<dbReference type="PANTHER" id="PTHR47505">
    <property type="entry name" value="DNA UTILIZATION PROTEIN YHGH"/>
    <property type="match status" value="1"/>
</dbReference>
<organism evidence="3 4">
    <name type="scientific">Candidatus Wolfebacteria bacterium GW2011_GWB1_41_12</name>
    <dbReference type="NCBI Taxonomy" id="1619006"/>
    <lineage>
        <taxon>Bacteria</taxon>
        <taxon>Candidatus Wolfeibacteriota</taxon>
    </lineage>
</organism>
<dbReference type="Pfam" id="PF00156">
    <property type="entry name" value="Pribosyltran"/>
    <property type="match status" value="1"/>
</dbReference>
<proteinExistence type="inferred from homology"/>
<feature type="domain" description="Phosphoribosyltransferase" evidence="2">
    <location>
        <begin position="96"/>
        <end position="181"/>
    </location>
</feature>
<dbReference type="PATRIC" id="fig|1619006.3.peg.498"/>
<accession>A0A0G0WWX5</accession>
<dbReference type="PANTHER" id="PTHR47505:SF1">
    <property type="entry name" value="DNA UTILIZATION PROTEIN YHGH"/>
    <property type="match status" value="1"/>
</dbReference>
<gene>
    <name evidence="3" type="ORF">UU38_C0003G0202</name>
</gene>
<dbReference type="SUPFAM" id="SSF53271">
    <property type="entry name" value="PRTase-like"/>
    <property type="match status" value="1"/>
</dbReference>
<evidence type="ECO:0000259" key="2">
    <source>
        <dbReference type="Pfam" id="PF00156"/>
    </source>
</evidence>